<comment type="similarity">
    <text evidence="2">Belongs to the CRF-binding protein family.</text>
</comment>
<dbReference type="RefSeq" id="XP_013787023.1">
    <property type="nucleotide sequence ID" value="XM_013931569.1"/>
</dbReference>
<evidence type="ECO:0000256" key="1">
    <source>
        <dbReference type="ARBA" id="ARBA00004613"/>
    </source>
</evidence>
<feature type="domain" description="Corticotropin-releasing factor binding protein C-terminal" evidence="11">
    <location>
        <begin position="213"/>
        <end position="345"/>
    </location>
</feature>
<dbReference type="InterPro" id="IPR056177">
    <property type="entry name" value="CRF-BP_N"/>
</dbReference>
<evidence type="ECO:0000256" key="2">
    <source>
        <dbReference type="ARBA" id="ARBA00008313"/>
    </source>
</evidence>
<dbReference type="InterPro" id="IPR008435">
    <property type="entry name" value="CRF-bd"/>
</dbReference>
<dbReference type="InterPro" id="IPR056178">
    <property type="entry name" value="CRF-BP_C"/>
</dbReference>
<dbReference type="PANTHER" id="PTHR10278">
    <property type="entry name" value="CORTICOTROPIN-RELEASING FACTOR-BINDING PROTEIN"/>
    <property type="match status" value="1"/>
</dbReference>
<proteinExistence type="inferred from homology"/>
<accession>A0ABM1BR36</accession>
<evidence type="ECO:0000256" key="6">
    <source>
        <dbReference type="ARBA" id="ARBA00023157"/>
    </source>
</evidence>
<keyword evidence="7" id="KW-0325">Glycoprotein</keyword>
<feature type="domain" description="Corticotropin-releasing factor binding protein N-terminal" evidence="10">
    <location>
        <begin position="87"/>
        <end position="202"/>
    </location>
</feature>
<dbReference type="Pfam" id="PF23541">
    <property type="entry name" value="CRF-BP_C"/>
    <property type="match status" value="1"/>
</dbReference>
<evidence type="ECO:0000256" key="9">
    <source>
        <dbReference type="ARBA" id="ARBA00033162"/>
    </source>
</evidence>
<dbReference type="PANTHER" id="PTHR10278:SF0">
    <property type="entry name" value="CORTICOTROPIN-RELEASING FACTOR-BINDING PROTEIN"/>
    <property type="match status" value="1"/>
</dbReference>
<evidence type="ECO:0000256" key="8">
    <source>
        <dbReference type="ARBA" id="ARBA00024997"/>
    </source>
</evidence>
<evidence type="ECO:0000313" key="13">
    <source>
        <dbReference type="RefSeq" id="XP_013787023.1"/>
    </source>
</evidence>
<keyword evidence="5" id="KW-0732">Signal</keyword>
<gene>
    <name evidence="13" type="primary">LOC106470984</name>
</gene>
<protein>
    <recommendedName>
        <fullName evidence="3">Corticotropin-releasing factor-binding protein</fullName>
    </recommendedName>
    <alternativeName>
        <fullName evidence="9">Corticotropin-releasing hormone-binding protein</fullName>
    </alternativeName>
</protein>
<comment type="subcellular location">
    <subcellularLocation>
        <location evidence="1">Secreted</location>
    </subcellularLocation>
</comment>
<keyword evidence="6" id="KW-1015">Disulfide bond</keyword>
<dbReference type="Proteomes" id="UP000694941">
    <property type="component" value="Unplaced"/>
</dbReference>
<keyword evidence="4" id="KW-0964">Secreted</keyword>
<dbReference type="SUPFAM" id="SSF49854">
    <property type="entry name" value="Spermadhesin, CUB domain"/>
    <property type="match status" value="1"/>
</dbReference>
<evidence type="ECO:0000259" key="10">
    <source>
        <dbReference type="Pfam" id="PF05428"/>
    </source>
</evidence>
<dbReference type="InterPro" id="IPR035914">
    <property type="entry name" value="Sperma_CUB_dom_sf"/>
</dbReference>
<dbReference type="GeneID" id="106470984"/>
<organism evidence="12 13">
    <name type="scientific">Limulus polyphemus</name>
    <name type="common">Atlantic horseshoe crab</name>
    <dbReference type="NCBI Taxonomy" id="6850"/>
    <lineage>
        <taxon>Eukaryota</taxon>
        <taxon>Metazoa</taxon>
        <taxon>Ecdysozoa</taxon>
        <taxon>Arthropoda</taxon>
        <taxon>Chelicerata</taxon>
        <taxon>Merostomata</taxon>
        <taxon>Xiphosura</taxon>
        <taxon>Limulidae</taxon>
        <taxon>Limulus</taxon>
    </lineage>
</organism>
<sequence length="359" mass="40595">MHHQDVIEERYTVAVINRFQELEDEGSGKCFVEALDEAVKEIIPLKLKKQKWMTEEIPGLGFEVRSRRQKAPESESYYRIESSEPGTCMHFRSEEGVYEFVSDGTDTVCALYIISDPEYIVEFEFYSIDVSCLKGLVAVIDGWELNGQFFPGEQDHPKAMKYRFTEYCGRKKLLKPFRTSQNVGLIQFHVPRRGEGYTVSVRFRPNKKPCNAVMQWPDGLYTLRNYGRNVNCTIAFIMKPERFRVVAASIGTQAYGINISQLDVETGLVSKCSKRGVSDFVEIKGGYGLDPQFMITAADRCGTLSLPSKEVIDVACSSTAIRLVSSGQYENSVTVSFEGLNEEHLSTHTPTLICPFETI</sequence>
<dbReference type="Pfam" id="PF05428">
    <property type="entry name" value="CRF-BP_N"/>
    <property type="match status" value="1"/>
</dbReference>
<comment type="function">
    <text evidence="8">Binds CRF and inactivates it. May prevent inappropriate pituitary-adrenal stimulation in pregnancy.</text>
</comment>
<evidence type="ECO:0000256" key="5">
    <source>
        <dbReference type="ARBA" id="ARBA00022729"/>
    </source>
</evidence>
<evidence type="ECO:0000256" key="3">
    <source>
        <dbReference type="ARBA" id="ARBA00015713"/>
    </source>
</evidence>
<evidence type="ECO:0000256" key="4">
    <source>
        <dbReference type="ARBA" id="ARBA00022525"/>
    </source>
</evidence>
<reference evidence="13" key="1">
    <citation type="submission" date="2025-08" db="UniProtKB">
        <authorList>
            <consortium name="RefSeq"/>
        </authorList>
    </citation>
    <scope>IDENTIFICATION</scope>
    <source>
        <tissue evidence="13">Muscle</tissue>
    </source>
</reference>
<evidence type="ECO:0000256" key="7">
    <source>
        <dbReference type="ARBA" id="ARBA00023180"/>
    </source>
</evidence>
<name>A0ABM1BR36_LIMPO</name>
<evidence type="ECO:0000313" key="12">
    <source>
        <dbReference type="Proteomes" id="UP000694941"/>
    </source>
</evidence>
<evidence type="ECO:0000259" key="11">
    <source>
        <dbReference type="Pfam" id="PF23541"/>
    </source>
</evidence>
<keyword evidence="12" id="KW-1185">Reference proteome</keyword>